<evidence type="ECO:0000256" key="3">
    <source>
        <dbReference type="ARBA" id="ARBA00022960"/>
    </source>
</evidence>
<comment type="pathway">
    <text evidence="1 6">Cell wall biogenesis; peptidoglycan biosynthesis.</text>
</comment>
<evidence type="ECO:0000256" key="2">
    <source>
        <dbReference type="ARBA" id="ARBA00022679"/>
    </source>
</evidence>
<keyword evidence="8" id="KW-0472">Membrane</keyword>
<name>A0A9X3XKN5_9CLOT</name>
<keyword evidence="8" id="KW-0812">Transmembrane</keyword>
<accession>A0A9X3XKN5</accession>
<keyword evidence="2" id="KW-0808">Transferase</keyword>
<dbReference type="GO" id="GO:0016740">
    <property type="term" value="F:transferase activity"/>
    <property type="evidence" value="ECO:0007669"/>
    <property type="project" value="UniProtKB-KW"/>
</dbReference>
<dbReference type="GO" id="GO:0005576">
    <property type="term" value="C:extracellular region"/>
    <property type="evidence" value="ECO:0007669"/>
    <property type="project" value="TreeGrafter"/>
</dbReference>
<evidence type="ECO:0000313" key="10">
    <source>
        <dbReference type="EMBL" id="MDC4239419.1"/>
    </source>
</evidence>
<evidence type="ECO:0000313" key="11">
    <source>
        <dbReference type="Proteomes" id="UP001141183"/>
    </source>
</evidence>
<dbReference type="GO" id="GO:0008360">
    <property type="term" value="P:regulation of cell shape"/>
    <property type="evidence" value="ECO:0007669"/>
    <property type="project" value="UniProtKB-UniRule"/>
</dbReference>
<evidence type="ECO:0000259" key="9">
    <source>
        <dbReference type="PROSITE" id="PS52029"/>
    </source>
</evidence>
<evidence type="ECO:0000256" key="6">
    <source>
        <dbReference type="PROSITE-ProRule" id="PRU01373"/>
    </source>
</evidence>
<dbReference type="GO" id="GO:0018104">
    <property type="term" value="P:peptidoglycan-protein cross-linking"/>
    <property type="evidence" value="ECO:0007669"/>
    <property type="project" value="TreeGrafter"/>
</dbReference>
<dbReference type="Proteomes" id="UP001141183">
    <property type="component" value="Unassembled WGS sequence"/>
</dbReference>
<evidence type="ECO:0000256" key="7">
    <source>
        <dbReference type="SAM" id="MobiDB-lite"/>
    </source>
</evidence>
<dbReference type="GO" id="GO:0071972">
    <property type="term" value="F:peptidoglycan L,D-transpeptidase activity"/>
    <property type="evidence" value="ECO:0007669"/>
    <property type="project" value="TreeGrafter"/>
</dbReference>
<dbReference type="EMBL" id="JAMRYU010000003">
    <property type="protein sequence ID" value="MDC4239419.1"/>
    <property type="molecule type" value="Genomic_DNA"/>
</dbReference>
<dbReference type="CDD" id="cd16913">
    <property type="entry name" value="YkuD_like"/>
    <property type="match status" value="1"/>
</dbReference>
<organism evidence="10 11">
    <name type="scientific">Clostridium tertium</name>
    <dbReference type="NCBI Taxonomy" id="1559"/>
    <lineage>
        <taxon>Bacteria</taxon>
        <taxon>Bacillati</taxon>
        <taxon>Bacillota</taxon>
        <taxon>Clostridia</taxon>
        <taxon>Eubacteriales</taxon>
        <taxon>Clostridiaceae</taxon>
        <taxon>Clostridium</taxon>
    </lineage>
</organism>
<dbReference type="GO" id="GO:0071555">
    <property type="term" value="P:cell wall organization"/>
    <property type="evidence" value="ECO:0007669"/>
    <property type="project" value="UniProtKB-UniRule"/>
</dbReference>
<keyword evidence="11" id="KW-1185">Reference proteome</keyword>
<reference evidence="10" key="1">
    <citation type="submission" date="2022-05" db="EMBL/GenBank/DDBJ databases">
        <title>Draft genome sequence of Clostridium tertium strain CP3 isolated from Peru.</title>
        <authorList>
            <person name="Hurtado R."/>
            <person name="Lima L."/>
            <person name="Sousa T."/>
            <person name="Jaiswal A.K."/>
            <person name="Tiwari S."/>
            <person name="Maturrano L."/>
            <person name="Brenig B."/>
            <person name="Azevedo V."/>
        </authorList>
    </citation>
    <scope>NUCLEOTIDE SEQUENCE</scope>
    <source>
        <strain evidence="10">CP3</strain>
    </source>
</reference>
<evidence type="ECO:0000256" key="8">
    <source>
        <dbReference type="SAM" id="Phobius"/>
    </source>
</evidence>
<feature type="region of interest" description="Disordered" evidence="7">
    <location>
        <begin position="134"/>
        <end position="154"/>
    </location>
</feature>
<dbReference type="InterPro" id="IPR038063">
    <property type="entry name" value="Transpep_catalytic_dom"/>
</dbReference>
<dbReference type="InterPro" id="IPR050979">
    <property type="entry name" value="LD-transpeptidase"/>
</dbReference>
<dbReference type="Gene3D" id="2.40.440.10">
    <property type="entry name" value="L,D-transpeptidase catalytic domain-like"/>
    <property type="match status" value="1"/>
</dbReference>
<evidence type="ECO:0000256" key="5">
    <source>
        <dbReference type="ARBA" id="ARBA00023316"/>
    </source>
</evidence>
<feature type="compositionally biased region" description="Polar residues" evidence="7">
    <location>
        <begin position="134"/>
        <end position="146"/>
    </location>
</feature>
<dbReference type="RefSeq" id="WP_097034258.1">
    <property type="nucleotide sequence ID" value="NZ_CAXSLY010000019.1"/>
</dbReference>
<dbReference type="Pfam" id="PF03734">
    <property type="entry name" value="YkuD"/>
    <property type="match status" value="1"/>
</dbReference>
<dbReference type="PANTHER" id="PTHR30582">
    <property type="entry name" value="L,D-TRANSPEPTIDASE"/>
    <property type="match status" value="1"/>
</dbReference>
<keyword evidence="4 6" id="KW-0573">Peptidoglycan synthesis</keyword>
<feature type="domain" description="L,D-TPase catalytic" evidence="9">
    <location>
        <begin position="295"/>
        <end position="417"/>
    </location>
</feature>
<feature type="transmembrane region" description="Helical" evidence="8">
    <location>
        <begin position="12"/>
        <end position="35"/>
    </location>
</feature>
<evidence type="ECO:0000256" key="1">
    <source>
        <dbReference type="ARBA" id="ARBA00004752"/>
    </source>
</evidence>
<dbReference type="SUPFAM" id="SSF141523">
    <property type="entry name" value="L,D-transpeptidase catalytic domain-like"/>
    <property type="match status" value="1"/>
</dbReference>
<sequence>MYNNKSKPKNKVSIFMILSSMILFILLGFGANIYLSSQYSKVTSSFYKAFNNCEFSDAKTNLNNKILSLKKKQLNSDLNDYFTDIVDKICISLSKNEITTNQALSVLNEIKSYNVLNSSLDKLISALDDKDSNSITSTTEGTSNKEISSANDNSNDISADKDNYLNLGISAFNSKDYSKAMKYFSLIPSSLANDYELAQEYIEKCKSNYKDYLLESADELVANKYYTKAIDFLSDYDSKLLSKNDITEIKNKISSIKLFREEYQGDDSEYTSNAILQSITLNNVNTLSISSKTNYFVYLNLAEQKTYVYEGETNDWDLVKEFSCSTGLPGKETPKGIFAVTNRGEWFFSDEFDQGGKYWVQFMGDYLFHSVPFDETQTVILDDTLGTPASHGCIRLKVEDAKWLYDNIANDTKIIIN</sequence>
<proteinExistence type="predicted"/>
<keyword evidence="5 6" id="KW-0961">Cell wall biogenesis/degradation</keyword>
<keyword evidence="8" id="KW-1133">Transmembrane helix</keyword>
<evidence type="ECO:0000256" key="4">
    <source>
        <dbReference type="ARBA" id="ARBA00022984"/>
    </source>
</evidence>
<feature type="active site" description="Nucleophile" evidence="6">
    <location>
        <position position="393"/>
    </location>
</feature>
<dbReference type="AlphaFoldDB" id="A0A9X3XKN5"/>
<comment type="caution">
    <text evidence="10">The sequence shown here is derived from an EMBL/GenBank/DDBJ whole genome shotgun (WGS) entry which is preliminary data.</text>
</comment>
<keyword evidence="3 6" id="KW-0133">Cell shape</keyword>
<dbReference type="InterPro" id="IPR005490">
    <property type="entry name" value="LD_TPept_cat_dom"/>
</dbReference>
<gene>
    <name evidence="10" type="ORF">NE398_04450</name>
</gene>
<dbReference type="PROSITE" id="PS52029">
    <property type="entry name" value="LD_TPASE"/>
    <property type="match status" value="1"/>
</dbReference>
<feature type="active site" description="Proton donor/acceptor" evidence="6">
    <location>
        <position position="369"/>
    </location>
</feature>
<dbReference type="PANTHER" id="PTHR30582:SF2">
    <property type="entry name" value="L,D-TRANSPEPTIDASE YCIB-RELATED"/>
    <property type="match status" value="1"/>
</dbReference>
<protein>
    <submittedName>
        <fullName evidence="10">L,D-transpeptidase family protein</fullName>
    </submittedName>
</protein>